<dbReference type="InterPro" id="IPR050921">
    <property type="entry name" value="T4SS_GSP_E_ATPase"/>
</dbReference>
<dbReference type="CDD" id="cd01130">
    <property type="entry name" value="VirB11-like_ATPase"/>
    <property type="match status" value="1"/>
</dbReference>
<gene>
    <name evidence="4" type="primary">virB11</name>
    <name evidence="4" type="ORF">LP092_15720</name>
</gene>
<accession>A0ABY6MBJ1</accession>
<keyword evidence="4" id="KW-0614">Plasmid</keyword>
<sequence length="342" mass="38795">MLSQDNAVNQDRALTVNLLLEPIKEILDRPEVTEITINQPQELWYKGFNGWQKQIIEKLTEQKLNNLITAIFSYNNQSEIPIGSLIMPDGSRCQVVRYPATLDGQVSFTVRKHSTVSFSLAELKEYGAFDNWEDKSFNKQITDKYHLTDKDKELMELKASGNIISFLSKCVQYHKNIVIAGKTGSGKTTFAKALITEIPSDERIITIEDVHELHLPNHPNHLHMMFGNAKGRVSAFEALMACMRLSPDRILLAELRGAETWEYLMSLNTGHPGGITTVHANSAVHTFSRIANLVKSSEVGRTVDLEAIKSLLYSTIDVVLYFDQRRLKEVYFDPIYVQEMFG</sequence>
<dbReference type="Proteomes" id="UP001163632">
    <property type="component" value="Plasmid unnamed3"/>
</dbReference>
<organism evidence="4 5">
    <name type="scientific">Moraxella bovis</name>
    <dbReference type="NCBI Taxonomy" id="476"/>
    <lineage>
        <taxon>Bacteria</taxon>
        <taxon>Pseudomonadati</taxon>
        <taxon>Pseudomonadota</taxon>
        <taxon>Gammaproteobacteria</taxon>
        <taxon>Moraxellales</taxon>
        <taxon>Moraxellaceae</taxon>
        <taxon>Moraxella</taxon>
    </lineage>
</organism>
<evidence type="ECO:0000259" key="3">
    <source>
        <dbReference type="Pfam" id="PF00437"/>
    </source>
</evidence>
<dbReference type="Gene3D" id="3.40.50.300">
    <property type="entry name" value="P-loop containing nucleotide triphosphate hydrolases"/>
    <property type="match status" value="1"/>
</dbReference>
<evidence type="ECO:0000256" key="1">
    <source>
        <dbReference type="ARBA" id="ARBA00006611"/>
    </source>
</evidence>
<keyword evidence="2" id="KW-0067">ATP-binding</keyword>
<dbReference type="InterPro" id="IPR027417">
    <property type="entry name" value="P-loop_NTPase"/>
</dbReference>
<dbReference type="GeneID" id="77190055"/>
<dbReference type="SUPFAM" id="SSF52540">
    <property type="entry name" value="P-loop containing nucleoside triphosphate hydrolases"/>
    <property type="match status" value="1"/>
</dbReference>
<protein>
    <recommendedName>
        <fullName evidence="2">Type IV secretion system protein</fullName>
    </recommendedName>
</protein>
<dbReference type="PANTHER" id="PTHR30486:SF6">
    <property type="entry name" value="TYPE IV PILUS RETRACTATION ATPASE PILT"/>
    <property type="match status" value="1"/>
</dbReference>
<feature type="domain" description="Bacterial type II secretion system protein E" evidence="3">
    <location>
        <begin position="166"/>
        <end position="318"/>
    </location>
</feature>
<reference evidence="4" key="1">
    <citation type="journal article" date="2022" name="BMC Microbiol.">
        <title>Whole genome sequencing of Moraxella bovis strains from North America reveals two genotypes with different genetic determinants.</title>
        <authorList>
            <person name="Wynn E.L."/>
            <person name="Hille M.M."/>
            <person name="Loy J.D."/>
            <person name="Schuller G."/>
            <person name="Kuhn K.L."/>
            <person name="Dickey A.M."/>
            <person name="Bono J.L."/>
            <person name="Clawson M.L."/>
        </authorList>
    </citation>
    <scope>NUCLEOTIDE SEQUENCE</scope>
    <source>
        <strain evidence="4">SAM102599</strain>
    </source>
</reference>
<keyword evidence="5" id="KW-1185">Reference proteome</keyword>
<comment type="similarity">
    <text evidence="1 2">Belongs to the GSP E family.</text>
</comment>
<comment type="function">
    <text evidence="2">Part of the Type IV secretion system.</text>
</comment>
<dbReference type="PANTHER" id="PTHR30486">
    <property type="entry name" value="TWITCHING MOTILITY PROTEIN PILT"/>
    <property type="match status" value="1"/>
</dbReference>
<geneLocation type="plasmid" evidence="4 5">
    <name>unnamed3</name>
</geneLocation>
<dbReference type="InterPro" id="IPR001482">
    <property type="entry name" value="T2SS/T4SS_dom"/>
</dbReference>
<evidence type="ECO:0000256" key="2">
    <source>
        <dbReference type="RuleBase" id="RU366071"/>
    </source>
</evidence>
<keyword evidence="2" id="KW-0547">Nucleotide-binding</keyword>
<evidence type="ECO:0000313" key="4">
    <source>
        <dbReference type="EMBL" id="UZA04895.1"/>
    </source>
</evidence>
<dbReference type="RefSeq" id="WP_264676398.1">
    <property type="nucleotide sequence ID" value="NZ_CP087767.1"/>
</dbReference>
<dbReference type="Pfam" id="PF00437">
    <property type="entry name" value="T2SSE"/>
    <property type="match status" value="1"/>
</dbReference>
<dbReference type="InterPro" id="IPR014155">
    <property type="entry name" value="VirB11"/>
</dbReference>
<dbReference type="Gene3D" id="3.30.450.90">
    <property type="match status" value="1"/>
</dbReference>
<name>A0ABY6MBJ1_MORBO</name>
<evidence type="ECO:0000313" key="5">
    <source>
        <dbReference type="Proteomes" id="UP001163632"/>
    </source>
</evidence>
<proteinExistence type="inferred from homology"/>
<dbReference type="EMBL" id="CP087833">
    <property type="protein sequence ID" value="UZA04895.1"/>
    <property type="molecule type" value="Genomic_DNA"/>
</dbReference>
<dbReference type="NCBIfam" id="TIGR02788">
    <property type="entry name" value="VirB11"/>
    <property type="match status" value="1"/>
</dbReference>